<evidence type="ECO:0000313" key="2">
    <source>
        <dbReference type="Proteomes" id="UP000017746"/>
    </source>
</evidence>
<dbReference type="AlphaFoldDB" id="U5W918"/>
<dbReference type="EMBL" id="CP006272">
    <property type="protein sequence ID" value="AGZ44490.1"/>
    <property type="molecule type" value="Genomic_DNA"/>
</dbReference>
<reference evidence="1 2" key="1">
    <citation type="journal article" date="2014" name="J. Biotechnol.">
        <title>Complete genome sequence of the actinobacterium Actinoplanes friuliensis HAG 010964, producer of the lipopeptide antibiotic friulimycin.</title>
        <authorList>
            <person name="Ruckert C."/>
            <person name="Szczepanowski R."/>
            <person name="Albersmeier A."/>
            <person name="Goesmann A."/>
            <person name="Fischer N."/>
            <person name="Steinkamper A."/>
            <person name="Puhler A."/>
            <person name="Biener R."/>
            <person name="Schwartz D."/>
            <person name="Kalinowski J."/>
        </authorList>
    </citation>
    <scope>NUCLEOTIDE SEQUENCE [LARGE SCALE GENOMIC DNA]</scope>
    <source>
        <strain evidence="1 2">DSM 7358</strain>
    </source>
</reference>
<evidence type="ECO:0000313" key="1">
    <source>
        <dbReference type="EMBL" id="AGZ44490.1"/>
    </source>
</evidence>
<dbReference type="HOGENOM" id="CLU_893196_0_0_11"/>
<keyword evidence="2" id="KW-1185">Reference proteome</keyword>
<dbReference type="PATRIC" id="fig|1246995.3.peg.6305"/>
<dbReference type="STRING" id="1246995.AFR_31150"/>
<sequence>MAVLVACTAAVIIGANQWRSDEPVAAPAAPVDPGRRPWQVTLDLDTKAGYVISAGVSDGARQGLTVQNLAFSGKPDGVYGGEVTAFPPGTLDEQQLTVGERVNDAWYVPDFTFAEHTARDGKPWQAPAVGRPDPSGVWVVVYADPARSVGEAAIGRDDLLRLAAAVRVGPARDLRLPLSLGAGLPAGLDLTYVRATDQQLDRQPPTLGLSRATREPSGAGLYARPPGGLDVIITTEPRNGDWDKRRPALTGPTTAGGLQAWYEQGKRLTVEAERCVVTIESALTRAELEKLVDRMTIGDCADPESWIPPLS</sequence>
<gene>
    <name evidence="1" type="ORF">AFR_31150</name>
</gene>
<organism evidence="1 2">
    <name type="scientific">Actinoplanes friuliensis DSM 7358</name>
    <dbReference type="NCBI Taxonomy" id="1246995"/>
    <lineage>
        <taxon>Bacteria</taxon>
        <taxon>Bacillati</taxon>
        <taxon>Actinomycetota</taxon>
        <taxon>Actinomycetes</taxon>
        <taxon>Micromonosporales</taxon>
        <taxon>Micromonosporaceae</taxon>
        <taxon>Actinoplanes</taxon>
    </lineage>
</organism>
<dbReference type="KEGG" id="afs:AFR_31150"/>
<accession>U5W918</accession>
<proteinExistence type="predicted"/>
<name>U5W918_9ACTN</name>
<protein>
    <submittedName>
        <fullName evidence="1">Uncharacterized protein</fullName>
    </submittedName>
</protein>
<dbReference type="Proteomes" id="UP000017746">
    <property type="component" value="Chromosome"/>
</dbReference>